<evidence type="ECO:0000256" key="4">
    <source>
        <dbReference type="ARBA" id="ARBA00022692"/>
    </source>
</evidence>
<evidence type="ECO:0000256" key="7">
    <source>
        <dbReference type="ARBA" id="ARBA00023136"/>
    </source>
</evidence>
<evidence type="ECO:0000256" key="5">
    <source>
        <dbReference type="ARBA" id="ARBA00022989"/>
    </source>
</evidence>
<comment type="subcellular location">
    <subcellularLocation>
        <location evidence="1">Cell membrane</location>
        <topology evidence="1">Multi-pass membrane protein</topology>
    </subcellularLocation>
</comment>
<feature type="transmembrane region" description="Helical" evidence="9">
    <location>
        <begin position="80"/>
        <end position="103"/>
    </location>
</feature>
<dbReference type="InParanoid" id="A0A0C2WQ50"/>
<evidence type="ECO:0000256" key="2">
    <source>
        <dbReference type="ARBA" id="ARBA00022448"/>
    </source>
</evidence>
<dbReference type="Pfam" id="PF25539">
    <property type="entry name" value="Bestrophin_2"/>
    <property type="match status" value="3"/>
</dbReference>
<evidence type="ECO:0000256" key="8">
    <source>
        <dbReference type="SAM" id="MobiDB-lite"/>
    </source>
</evidence>
<dbReference type="GO" id="GO:0005886">
    <property type="term" value="C:plasma membrane"/>
    <property type="evidence" value="ECO:0007669"/>
    <property type="project" value="UniProtKB-SubCell"/>
</dbReference>
<feature type="transmembrane region" description="Helical" evidence="9">
    <location>
        <begin position="505"/>
        <end position="526"/>
    </location>
</feature>
<dbReference type="OrthoDB" id="1368at2759"/>
<dbReference type="AlphaFoldDB" id="A0A0C2WQ50"/>
<keyword evidence="2" id="KW-0813">Transport</keyword>
<keyword evidence="7 9" id="KW-0472">Membrane</keyword>
<name>A0A0C2WQ50_AMAMK</name>
<dbReference type="PANTHER" id="PTHR33281">
    <property type="entry name" value="UPF0187 PROTEIN YNEE"/>
    <property type="match status" value="1"/>
</dbReference>
<evidence type="ECO:0000256" key="9">
    <source>
        <dbReference type="SAM" id="Phobius"/>
    </source>
</evidence>
<evidence type="ECO:0000256" key="1">
    <source>
        <dbReference type="ARBA" id="ARBA00004651"/>
    </source>
</evidence>
<proteinExistence type="predicted"/>
<gene>
    <name evidence="10" type="ORF">M378DRAFT_649574</name>
</gene>
<dbReference type="PANTHER" id="PTHR33281:SF19">
    <property type="entry name" value="VOLTAGE-DEPENDENT ANION CHANNEL-FORMING PROTEIN YNEE"/>
    <property type="match status" value="1"/>
</dbReference>
<keyword evidence="3" id="KW-1003">Cell membrane</keyword>
<dbReference type="InterPro" id="IPR044669">
    <property type="entry name" value="YneE/VCCN1/2-like"/>
</dbReference>
<evidence type="ECO:0000313" key="10">
    <source>
        <dbReference type="EMBL" id="KIL63787.1"/>
    </source>
</evidence>
<feature type="region of interest" description="Disordered" evidence="8">
    <location>
        <begin position="283"/>
        <end position="310"/>
    </location>
</feature>
<sequence>MVSPLRPKSTETASQNPTLLPSWKPQTDANHTIQLTPKRTFVVWTFGRGCVIWRIWLAVLLNTVFASIIAASSINKFINFGIPTIMMTVLGVVIGFVLSYRAMSGYDRYWMGRTAWADVIKNSRTLGRLIWFHVPLLLSPKKPEEVATGHATRSEEELNIVMAEKNMALDLIEGFAVALKHHLRGELGKYYEDLYPLIKPLHNHNHSAPSRRTKRIIKSSAPDPHRVQFISAEHASHETPATSTSSSTLLTSSPMKLKYTDRDPIIPPINSYGSFNAHHAKHGRRLSCGSVQSSSSTSTSSSSSGTSEHQPLLPANLLLRKKSLWAQASADFIPFADLLRFVKLKLGFKKQQQPHTAHATLPTTHEGRNFGHSAPSNMSYTWNEPVHEGATFKHRPRVAGGGENLPLEILRSLSEWLSVLEDRGTVPGTSLGSMMSVITAFEDSLTTLERILTTPLPFVYSVHIKYVIGSSHSLYSDHFVPSLWLDRHTVWIYLFFLPFQLVEEFGYYSILGVAIASFIYLGFLAAGEEIEQPFGYDDNDLDLDLFCQDIIHLDIERLKMSPCLNAYLSTTHGSGSRHEHHREGLFIAGCIHERRCIRTAFP</sequence>
<dbReference type="GO" id="GO:0005254">
    <property type="term" value="F:chloride channel activity"/>
    <property type="evidence" value="ECO:0007669"/>
    <property type="project" value="InterPro"/>
</dbReference>
<feature type="compositionally biased region" description="Polar residues" evidence="8">
    <location>
        <begin position="10"/>
        <end position="25"/>
    </location>
</feature>
<dbReference type="STRING" id="946122.A0A0C2WQ50"/>
<evidence type="ECO:0000313" key="11">
    <source>
        <dbReference type="Proteomes" id="UP000054549"/>
    </source>
</evidence>
<accession>A0A0C2WQ50</accession>
<evidence type="ECO:0000256" key="6">
    <source>
        <dbReference type="ARBA" id="ARBA00023065"/>
    </source>
</evidence>
<dbReference type="Proteomes" id="UP000054549">
    <property type="component" value="Unassembled WGS sequence"/>
</dbReference>
<keyword evidence="4 9" id="KW-0812">Transmembrane</keyword>
<keyword evidence="5 9" id="KW-1133">Transmembrane helix</keyword>
<evidence type="ECO:0000256" key="3">
    <source>
        <dbReference type="ARBA" id="ARBA00022475"/>
    </source>
</evidence>
<feature type="region of interest" description="Disordered" evidence="8">
    <location>
        <begin position="1"/>
        <end position="25"/>
    </location>
</feature>
<protein>
    <submittedName>
        <fullName evidence="10">Uncharacterized protein</fullName>
    </submittedName>
</protein>
<reference evidence="10 11" key="1">
    <citation type="submission" date="2014-04" db="EMBL/GenBank/DDBJ databases">
        <title>Evolutionary Origins and Diversification of the Mycorrhizal Mutualists.</title>
        <authorList>
            <consortium name="DOE Joint Genome Institute"/>
            <consortium name="Mycorrhizal Genomics Consortium"/>
            <person name="Kohler A."/>
            <person name="Kuo A."/>
            <person name="Nagy L.G."/>
            <person name="Floudas D."/>
            <person name="Copeland A."/>
            <person name="Barry K.W."/>
            <person name="Cichocki N."/>
            <person name="Veneault-Fourrey C."/>
            <person name="LaButti K."/>
            <person name="Lindquist E.A."/>
            <person name="Lipzen A."/>
            <person name="Lundell T."/>
            <person name="Morin E."/>
            <person name="Murat C."/>
            <person name="Riley R."/>
            <person name="Ohm R."/>
            <person name="Sun H."/>
            <person name="Tunlid A."/>
            <person name="Henrissat B."/>
            <person name="Grigoriev I.V."/>
            <person name="Hibbett D.S."/>
            <person name="Martin F."/>
        </authorList>
    </citation>
    <scope>NUCLEOTIDE SEQUENCE [LARGE SCALE GENOMIC DNA]</scope>
    <source>
        <strain evidence="10 11">Koide BX008</strain>
    </source>
</reference>
<keyword evidence="11" id="KW-1185">Reference proteome</keyword>
<dbReference type="HOGENOM" id="CLU_029790_6_1_1"/>
<keyword evidence="6" id="KW-0406">Ion transport</keyword>
<dbReference type="EMBL" id="KN818255">
    <property type="protein sequence ID" value="KIL63787.1"/>
    <property type="molecule type" value="Genomic_DNA"/>
</dbReference>
<feature type="region of interest" description="Disordered" evidence="8">
    <location>
        <begin position="231"/>
        <end position="250"/>
    </location>
</feature>
<organism evidence="10 11">
    <name type="scientific">Amanita muscaria (strain Koide BX008)</name>
    <dbReference type="NCBI Taxonomy" id="946122"/>
    <lineage>
        <taxon>Eukaryota</taxon>
        <taxon>Fungi</taxon>
        <taxon>Dikarya</taxon>
        <taxon>Basidiomycota</taxon>
        <taxon>Agaricomycotina</taxon>
        <taxon>Agaricomycetes</taxon>
        <taxon>Agaricomycetidae</taxon>
        <taxon>Agaricales</taxon>
        <taxon>Pluteineae</taxon>
        <taxon>Amanitaceae</taxon>
        <taxon>Amanita</taxon>
    </lineage>
</organism>
<feature type="compositionally biased region" description="Low complexity" evidence="8">
    <location>
        <begin position="293"/>
        <end position="307"/>
    </location>
</feature>
<feature type="transmembrane region" description="Helical" evidence="9">
    <location>
        <begin position="55"/>
        <end position="74"/>
    </location>
</feature>